<accession>A0A250G8D3</accession>
<gene>
    <name evidence="2" type="ORF">CGC56_10255</name>
</gene>
<feature type="signal peptide" evidence="1">
    <location>
        <begin position="1"/>
        <end position="19"/>
    </location>
</feature>
<organism evidence="2 3">
    <name type="scientific">Capnocytophaga canimorsus</name>
    <dbReference type="NCBI Taxonomy" id="28188"/>
    <lineage>
        <taxon>Bacteria</taxon>
        <taxon>Pseudomonadati</taxon>
        <taxon>Bacteroidota</taxon>
        <taxon>Flavobacteriia</taxon>
        <taxon>Flavobacteriales</taxon>
        <taxon>Flavobacteriaceae</taxon>
        <taxon>Capnocytophaga</taxon>
    </lineage>
</organism>
<evidence type="ECO:0008006" key="4">
    <source>
        <dbReference type="Google" id="ProtNLM"/>
    </source>
</evidence>
<evidence type="ECO:0000256" key="1">
    <source>
        <dbReference type="SAM" id="SignalP"/>
    </source>
</evidence>
<keyword evidence="1" id="KW-0732">Signal</keyword>
<evidence type="ECO:0000313" key="3">
    <source>
        <dbReference type="Proteomes" id="UP000243136"/>
    </source>
</evidence>
<protein>
    <recommendedName>
        <fullName evidence="4">DUF3575 domain-containing protein</fullName>
    </recommendedName>
</protein>
<dbReference type="InterPro" id="IPR046111">
    <property type="entry name" value="DUF6048"/>
</dbReference>
<sequence>MKKKLKLLYIINLFCFAWASAQQNSTVESEKNTYKQRYGLRVGADLSKPIIALLDKKYWGVELMSDYRINYSFYAATEIGSEKKTTQTDFFSFTTNGQFLKMGVDYNTYGNWYGMENMIFVGGRYAFSRFSQQLDSYHIYKNHQYWQENTQGTNTKWLGEYNGRTAHWLEFIIGMKVELLQNLYAGTSIRLGFRLGHTQKGGFPNYWIPGFNRVWEGSRFGMNFNYGITYLVPFYKKEKSKSKEQKAQK</sequence>
<evidence type="ECO:0000313" key="2">
    <source>
        <dbReference type="EMBL" id="ATA92506.1"/>
    </source>
</evidence>
<proteinExistence type="predicted"/>
<dbReference type="Pfam" id="PF19515">
    <property type="entry name" value="DUF6048"/>
    <property type="match status" value="1"/>
</dbReference>
<dbReference type="AlphaFoldDB" id="A0A250G8D3"/>
<feature type="chain" id="PRO_5012987517" description="DUF3575 domain-containing protein" evidence="1">
    <location>
        <begin position="20"/>
        <end position="249"/>
    </location>
</feature>
<name>A0A250G8D3_9FLAO</name>
<dbReference type="RefSeq" id="WP_095917744.1">
    <property type="nucleotide sequence ID" value="NZ_CP022388.1"/>
</dbReference>
<dbReference type="EMBL" id="CP022388">
    <property type="protein sequence ID" value="ATA92506.1"/>
    <property type="molecule type" value="Genomic_DNA"/>
</dbReference>
<reference evidence="3" key="1">
    <citation type="submission" date="2017-06" db="EMBL/GenBank/DDBJ databases">
        <title>Capnocytophaga spp. assemblies.</title>
        <authorList>
            <person name="Gulvik C.A."/>
        </authorList>
    </citation>
    <scope>NUCLEOTIDE SEQUENCE [LARGE SCALE GENOMIC DNA]</scope>
    <source>
        <strain evidence="3">H5594</strain>
    </source>
</reference>
<dbReference type="Proteomes" id="UP000243136">
    <property type="component" value="Chromosome"/>
</dbReference>